<evidence type="ECO:0000313" key="2">
    <source>
        <dbReference type="EMBL" id="ADU26928.1"/>
    </source>
</evidence>
<evidence type="ECO:0000256" key="1">
    <source>
        <dbReference type="SAM" id="MobiDB-lite"/>
    </source>
</evidence>
<keyword evidence="3" id="KW-1185">Reference proteome</keyword>
<name>E6U6W1_ETHHY</name>
<evidence type="ECO:0008006" key="4">
    <source>
        <dbReference type="Google" id="ProtNLM"/>
    </source>
</evidence>
<protein>
    <recommendedName>
        <fullName evidence="4">2-hydroxyglutaryl-CoA dehydratase</fullName>
    </recommendedName>
</protein>
<sequence>MAELNYAKDGRLLFTKEMKEEYTILLPMMLPIHFTLMANSLKLEGYRVELLTTTHRSIVDEGVKNVHNDTCYPALLVIGQFIDALKSGKYDPDKTALLITQTGGGCRASNYIHLLRKALVHSGYDKVPVISLNLSGLEKNPGFSLNLRVAKRLIYSLLYGDLIMLLANQCRPYEVDAGATDKLVQTWINRLTEEYKQSANLRYKHVRANMEKIAVEFAALPLRSEKKIRVGVVGEIYVKYAPLGNNNLERFLQDEGVETVVPGLLDFVIFKVDNRLEDCRIYGGNPIKRVAMKIFEDICAKKQRDLINVVAKHPGFRTPATFAHIKELVKGYLGYGNKMGEGWLLTGEMLELVTSGTENVVCTQPFGCLPNHIVGKGMIRKIKQNNPQANIVAIDYDPSATRVNQENRIKLMLANARLSAEKAHPRTSSQNVPVHKTVPVH</sequence>
<dbReference type="EMBL" id="CP002400">
    <property type="protein sequence ID" value="ADU26928.1"/>
    <property type="molecule type" value="Genomic_DNA"/>
</dbReference>
<dbReference type="KEGG" id="eha:Ethha_1390"/>
<dbReference type="Proteomes" id="UP000001551">
    <property type="component" value="Chromosome"/>
</dbReference>
<accession>E6U6W1</accession>
<dbReference type="InterPro" id="IPR051805">
    <property type="entry name" value="Dehydratase_Activator_Redct"/>
</dbReference>
<dbReference type="PANTHER" id="PTHR32329:SF4">
    <property type="entry name" value="ACTIVATOR OF 2-HYDROXYACYL-COA DEHYDRATASE"/>
    <property type="match status" value="1"/>
</dbReference>
<dbReference type="RefSeq" id="WP_013485283.1">
    <property type="nucleotide sequence ID" value="NC_014828.1"/>
</dbReference>
<dbReference type="eggNOG" id="COG3581">
    <property type="taxonomic scope" value="Bacteria"/>
</dbReference>
<gene>
    <name evidence="2" type="ordered locus">Ethha_1390</name>
</gene>
<evidence type="ECO:0000313" key="3">
    <source>
        <dbReference type="Proteomes" id="UP000001551"/>
    </source>
</evidence>
<dbReference type="PANTHER" id="PTHR32329">
    <property type="entry name" value="BIFUNCTIONAL PROTEIN [INCLUDES 2-HYDROXYACYL-COA DEHYDRATASE (N-TER) AND ITS ACTIVATOR DOMAIN (C_TERM)-RELATED"/>
    <property type="match status" value="1"/>
</dbReference>
<proteinExistence type="predicted"/>
<dbReference type="HOGENOM" id="CLU_002393_4_1_9"/>
<organism evidence="2 3">
    <name type="scientific">Ethanoligenens harbinense (strain DSM 18485 / JCM 12961 / CGMCC 1.5033 / YUAN-3)</name>
    <dbReference type="NCBI Taxonomy" id="663278"/>
    <lineage>
        <taxon>Bacteria</taxon>
        <taxon>Bacillati</taxon>
        <taxon>Bacillota</taxon>
        <taxon>Clostridia</taxon>
        <taxon>Eubacteriales</taxon>
        <taxon>Oscillospiraceae</taxon>
        <taxon>Ethanoligenens</taxon>
    </lineage>
</organism>
<dbReference type="STRING" id="663278.Ethha_1390"/>
<dbReference type="AlphaFoldDB" id="E6U6W1"/>
<feature type="region of interest" description="Disordered" evidence="1">
    <location>
        <begin position="420"/>
        <end position="441"/>
    </location>
</feature>
<reference evidence="2 3" key="1">
    <citation type="submission" date="2010-12" db="EMBL/GenBank/DDBJ databases">
        <title>Complete sequence of Ethanoligenens harbinense YUAN-3.</title>
        <authorList>
            <person name="Lucas S."/>
            <person name="Copeland A."/>
            <person name="Lapidus A."/>
            <person name="Cheng J.-F."/>
            <person name="Bruce D."/>
            <person name="Goodwin L."/>
            <person name="Pitluck S."/>
            <person name="Chertkov O."/>
            <person name="Misra M."/>
            <person name="Detter J.C."/>
            <person name="Han C."/>
            <person name="Tapia R."/>
            <person name="Land M."/>
            <person name="Hauser L."/>
            <person name="Jeffries C."/>
            <person name="Kyrpides N."/>
            <person name="Ivanova N."/>
            <person name="Mikhailova N."/>
            <person name="Wang A."/>
            <person name="Mouttaki H."/>
            <person name="He Z."/>
            <person name="Zhou J."/>
            <person name="Hemme C.L."/>
            <person name="Woyke T."/>
        </authorList>
    </citation>
    <scope>NUCLEOTIDE SEQUENCE [LARGE SCALE GENOMIC DNA]</scope>
    <source>
        <strain evidence="3">DSM 18485 / JCM 12961 / CGMCC 1.5033 / YUAN-3</strain>
    </source>
</reference>